<reference evidence="1" key="1">
    <citation type="submission" date="2024-06" db="EMBL/GenBank/DDBJ databases">
        <authorList>
            <person name="Yang R."/>
        </authorList>
    </citation>
    <scope>NUCLEOTIDE SEQUENCE</scope>
</reference>
<dbReference type="EMBL" id="PP934186">
    <property type="protein sequence ID" value="XDG30841.1"/>
    <property type="molecule type" value="Genomic_DNA"/>
</dbReference>
<dbReference type="Pfam" id="PF18143">
    <property type="entry name" value="HAD_SAK_2"/>
    <property type="match status" value="1"/>
</dbReference>
<organism evidence="1">
    <name type="scientific">Vibrio phage P018-4</name>
    <dbReference type="NCBI Taxonomy" id="3229728"/>
    <lineage>
        <taxon>Viruses</taxon>
        <taxon>Duplodnaviria</taxon>
        <taxon>Heunggongvirae</taxon>
        <taxon>Uroviricota</taxon>
        <taxon>Caudoviricetes</taxon>
    </lineage>
</organism>
<accession>A0AB39AJD6</accession>
<evidence type="ECO:0000313" key="1">
    <source>
        <dbReference type="EMBL" id="XDG30841.1"/>
    </source>
</evidence>
<sequence>MKIIFLDIDGVLNSDSILSEYIPEIDGEYYPYQKHLVDNLNQVLTSTGAKIVVSSTWRLGESVQRLQYLLTHMGVKGEVIGKTDSYSDRFVVRGNEIFKWIIDNEEMLGCHHYDFEDYAIIDDDSDMLYDQRNNFVHTNGREGLTPEDVNKAIEILGRK</sequence>
<name>A0AB39AJD6_9CAUD</name>
<protein>
    <submittedName>
        <fullName evidence="1">Uncharacterized protein</fullName>
    </submittedName>
</protein>
<proteinExistence type="predicted"/>